<keyword evidence="2 3" id="KW-0040">ANK repeat</keyword>
<dbReference type="AlphaFoldDB" id="A0A8J5K3M9"/>
<feature type="repeat" description="ANK" evidence="3">
    <location>
        <begin position="50"/>
        <end position="82"/>
    </location>
</feature>
<evidence type="ECO:0000256" key="1">
    <source>
        <dbReference type="ARBA" id="ARBA00022737"/>
    </source>
</evidence>
<dbReference type="PROSITE" id="PS50297">
    <property type="entry name" value="ANK_REP_REGION"/>
    <property type="match status" value="3"/>
</dbReference>
<dbReference type="InterPro" id="IPR002110">
    <property type="entry name" value="Ankyrin_rpt"/>
</dbReference>
<feature type="repeat" description="ANK" evidence="3">
    <location>
        <begin position="117"/>
        <end position="149"/>
    </location>
</feature>
<evidence type="ECO:0000313" key="6">
    <source>
        <dbReference type="Proteomes" id="UP000747542"/>
    </source>
</evidence>
<dbReference type="Gene3D" id="1.25.40.20">
    <property type="entry name" value="Ankyrin repeat-containing domain"/>
    <property type="match status" value="4"/>
</dbReference>
<evidence type="ECO:0000256" key="4">
    <source>
        <dbReference type="SAM" id="MobiDB-lite"/>
    </source>
</evidence>
<dbReference type="InterPro" id="IPR036770">
    <property type="entry name" value="Ankyrin_rpt-contain_sf"/>
</dbReference>
<evidence type="ECO:0000256" key="3">
    <source>
        <dbReference type="PROSITE-ProRule" id="PRU00023"/>
    </source>
</evidence>
<proteinExistence type="predicted"/>
<comment type="caution">
    <text evidence="5">The sequence shown here is derived from an EMBL/GenBank/DDBJ whole genome shotgun (WGS) entry which is preliminary data.</text>
</comment>
<keyword evidence="6" id="KW-1185">Reference proteome</keyword>
<dbReference type="PANTHER" id="PTHR24171">
    <property type="entry name" value="ANKYRIN REPEAT DOMAIN-CONTAINING PROTEIN 39-RELATED"/>
    <property type="match status" value="1"/>
</dbReference>
<protein>
    <submittedName>
        <fullName evidence="5">Ankyrin-1-like 3</fullName>
    </submittedName>
</protein>
<dbReference type="PRINTS" id="PR01415">
    <property type="entry name" value="ANKYRIN"/>
</dbReference>
<dbReference type="Proteomes" id="UP000747542">
    <property type="component" value="Unassembled WGS sequence"/>
</dbReference>
<dbReference type="Pfam" id="PF12796">
    <property type="entry name" value="Ank_2"/>
    <property type="match status" value="1"/>
</dbReference>
<evidence type="ECO:0000256" key="2">
    <source>
        <dbReference type="ARBA" id="ARBA00023043"/>
    </source>
</evidence>
<feature type="region of interest" description="Disordered" evidence="4">
    <location>
        <begin position="287"/>
        <end position="337"/>
    </location>
</feature>
<dbReference type="EMBL" id="JAHLQT010022185">
    <property type="protein sequence ID" value="KAG7166874.1"/>
    <property type="molecule type" value="Genomic_DNA"/>
</dbReference>
<dbReference type="SUPFAM" id="SSF48403">
    <property type="entry name" value="Ankyrin repeat"/>
    <property type="match status" value="1"/>
</dbReference>
<dbReference type="PROSITE" id="PS50088">
    <property type="entry name" value="ANK_REPEAT"/>
    <property type="match status" value="4"/>
</dbReference>
<gene>
    <name evidence="5" type="primary">Ank1-L3</name>
    <name evidence="5" type="ORF">Hamer_G010551</name>
</gene>
<accession>A0A8J5K3M9</accession>
<dbReference type="Pfam" id="PF00023">
    <property type="entry name" value="Ank"/>
    <property type="match status" value="1"/>
</dbReference>
<feature type="non-terminal residue" evidence="5">
    <location>
        <position position="337"/>
    </location>
</feature>
<feature type="repeat" description="ANK" evidence="3">
    <location>
        <begin position="83"/>
        <end position="115"/>
    </location>
</feature>
<reference evidence="5" key="1">
    <citation type="journal article" date="2021" name="Sci. Adv.">
        <title>The American lobster genome reveals insights on longevity, neural, and immune adaptations.</title>
        <authorList>
            <person name="Polinski J.M."/>
            <person name="Zimin A.V."/>
            <person name="Clark K.F."/>
            <person name="Kohn A.B."/>
            <person name="Sadowski N."/>
            <person name="Timp W."/>
            <person name="Ptitsyn A."/>
            <person name="Khanna P."/>
            <person name="Romanova D.Y."/>
            <person name="Williams P."/>
            <person name="Greenwood S.J."/>
            <person name="Moroz L.L."/>
            <person name="Walt D.R."/>
            <person name="Bodnar A.G."/>
        </authorList>
    </citation>
    <scope>NUCLEOTIDE SEQUENCE</scope>
    <source>
        <strain evidence="5">GMGI-L3</strain>
    </source>
</reference>
<organism evidence="5 6">
    <name type="scientific">Homarus americanus</name>
    <name type="common">American lobster</name>
    <dbReference type="NCBI Taxonomy" id="6706"/>
    <lineage>
        <taxon>Eukaryota</taxon>
        <taxon>Metazoa</taxon>
        <taxon>Ecdysozoa</taxon>
        <taxon>Arthropoda</taxon>
        <taxon>Crustacea</taxon>
        <taxon>Multicrustacea</taxon>
        <taxon>Malacostraca</taxon>
        <taxon>Eumalacostraca</taxon>
        <taxon>Eucarida</taxon>
        <taxon>Decapoda</taxon>
        <taxon>Pleocyemata</taxon>
        <taxon>Astacidea</taxon>
        <taxon>Nephropoidea</taxon>
        <taxon>Nephropidae</taxon>
        <taxon>Homarus</taxon>
    </lineage>
</organism>
<name>A0A8J5K3M9_HOMAM</name>
<sequence length="337" mass="35594">MMDQTPQEVDLEAVKEALQGGVPVDGVETEPGGRTPLHQAAITGNLQLVRLLTALHLAARAGHRNIVELLLARGAQVNVLDDHGRTPLHLAAEAGHTNIVKSLIECEADVNLKDKINEASLLHLAAESGHLDTVYRLVKVGLSPGAVDITGCTPEDRAQRRGWTNVVAFLQDPHDDNPVLEELTRVNTEDETVCQRELVTPEPSTPADIDGGGSHTSLNSTAGVRSGQLDPQYPLQVTIGDGEGLSVRPVRFALPVEGQPRRAPFVGGVFVYPVDVVKASRPPVFVDAMGQSEPSPPTCDGGHPEPSSPTCDGGHPEPSPPTCDGGHPEPSPPTCDG</sequence>
<keyword evidence="1" id="KW-0677">Repeat</keyword>
<dbReference type="SMART" id="SM00248">
    <property type="entry name" value="ANK"/>
    <property type="match status" value="3"/>
</dbReference>
<feature type="repeat" description="ANK" evidence="3">
    <location>
        <begin position="32"/>
        <end position="52"/>
    </location>
</feature>
<evidence type="ECO:0000313" key="5">
    <source>
        <dbReference type="EMBL" id="KAG7166874.1"/>
    </source>
</evidence>
<feature type="region of interest" description="Disordered" evidence="4">
    <location>
        <begin position="201"/>
        <end position="228"/>
    </location>
</feature>